<dbReference type="GO" id="GO:0005739">
    <property type="term" value="C:mitochondrion"/>
    <property type="evidence" value="ECO:0007669"/>
    <property type="project" value="UniProtKB-SubCell"/>
</dbReference>
<dbReference type="Pfam" id="PF05057">
    <property type="entry name" value="DUF676"/>
    <property type="match status" value="1"/>
</dbReference>
<evidence type="ECO:0000256" key="3">
    <source>
        <dbReference type="ARBA" id="ARBA00004370"/>
    </source>
</evidence>
<dbReference type="GO" id="GO:0005783">
    <property type="term" value="C:endoplasmic reticulum"/>
    <property type="evidence" value="ECO:0007669"/>
    <property type="project" value="UniProtKB-SubCell"/>
</dbReference>
<gene>
    <name evidence="10" type="ORF">OEA41_001146</name>
</gene>
<dbReference type="GO" id="GO:0016020">
    <property type="term" value="C:membrane"/>
    <property type="evidence" value="ECO:0007669"/>
    <property type="project" value="UniProtKB-SubCell"/>
</dbReference>
<reference evidence="10" key="1">
    <citation type="submission" date="2022-11" db="EMBL/GenBank/DDBJ databases">
        <title>Chromosomal genome sequence assembly and mating type (MAT) locus characterization of the leprose asexual lichenized fungus Lepraria neglecta (Nyl.) Erichsen.</title>
        <authorList>
            <person name="Allen J.L."/>
            <person name="Pfeffer B."/>
        </authorList>
    </citation>
    <scope>NUCLEOTIDE SEQUENCE</scope>
    <source>
        <strain evidence="10">Allen 5258</strain>
    </source>
</reference>
<organism evidence="10 11">
    <name type="scientific">Lepraria neglecta</name>
    <dbReference type="NCBI Taxonomy" id="209136"/>
    <lineage>
        <taxon>Eukaryota</taxon>
        <taxon>Fungi</taxon>
        <taxon>Dikarya</taxon>
        <taxon>Ascomycota</taxon>
        <taxon>Pezizomycotina</taxon>
        <taxon>Lecanoromycetes</taxon>
        <taxon>OSLEUM clade</taxon>
        <taxon>Lecanoromycetidae</taxon>
        <taxon>Lecanorales</taxon>
        <taxon>Lecanorineae</taxon>
        <taxon>Stereocaulaceae</taxon>
        <taxon>Lepraria</taxon>
    </lineage>
</organism>
<evidence type="ECO:0000313" key="10">
    <source>
        <dbReference type="EMBL" id="KAK3179007.1"/>
    </source>
</evidence>
<evidence type="ECO:0000313" key="11">
    <source>
        <dbReference type="Proteomes" id="UP001276659"/>
    </source>
</evidence>
<dbReference type="AlphaFoldDB" id="A0AAE0DQE5"/>
<sequence>MWRSIKAAVHKRSASKRREDGEDEAAAPKTSERLGLFVLSNGELNEDENNRESSKVDVVAIHGLNGDAYNTWTHQRTQSLWLKDRLPKDLPGARIYTYGYPSHLLFSRSKAEIRDYAMKLLVCLNSARGGQEKRPIIFIAHSLGGIVCKQALILAYRNAIYSKILESTIGIFFFGTPHRGARGTPDMGIFLGNMVDLCLKGSGSRPFVGGTRSDLLAALNANSPTLRDVAQDFSHLLDGLQIVTLYELEEKVPLGRLVRGFYFACPGFKAIPRE</sequence>
<keyword evidence="7" id="KW-0472">Membrane</keyword>
<evidence type="ECO:0000256" key="5">
    <source>
        <dbReference type="ARBA" id="ARBA00022824"/>
    </source>
</evidence>
<dbReference type="EMBL" id="JASNWA010000003">
    <property type="protein sequence ID" value="KAK3179007.1"/>
    <property type="molecule type" value="Genomic_DNA"/>
</dbReference>
<evidence type="ECO:0000256" key="8">
    <source>
        <dbReference type="SAM" id="MobiDB-lite"/>
    </source>
</evidence>
<protein>
    <recommendedName>
        <fullName evidence="9">DUF676 domain-containing protein</fullName>
    </recommendedName>
</protein>
<evidence type="ECO:0000256" key="6">
    <source>
        <dbReference type="ARBA" id="ARBA00023128"/>
    </source>
</evidence>
<keyword evidence="6" id="KW-0496">Mitochondrion</keyword>
<feature type="domain" description="DUF676" evidence="9">
    <location>
        <begin position="58"/>
        <end position="231"/>
    </location>
</feature>
<dbReference type="InterPro" id="IPR007751">
    <property type="entry name" value="DUF676_lipase-like"/>
</dbReference>
<dbReference type="Proteomes" id="UP001276659">
    <property type="component" value="Unassembled WGS sequence"/>
</dbReference>
<evidence type="ECO:0000256" key="1">
    <source>
        <dbReference type="ARBA" id="ARBA00004173"/>
    </source>
</evidence>
<dbReference type="Gene3D" id="3.40.50.1820">
    <property type="entry name" value="alpha/beta hydrolase"/>
    <property type="match status" value="1"/>
</dbReference>
<proteinExistence type="inferred from homology"/>
<dbReference type="InterPro" id="IPR052374">
    <property type="entry name" value="SERAC1"/>
</dbReference>
<evidence type="ECO:0000256" key="2">
    <source>
        <dbReference type="ARBA" id="ARBA00004240"/>
    </source>
</evidence>
<evidence type="ECO:0000256" key="7">
    <source>
        <dbReference type="ARBA" id="ARBA00023136"/>
    </source>
</evidence>
<comment type="similarity">
    <text evidence="4">Belongs to the putative lipase ROG1 family.</text>
</comment>
<dbReference type="InterPro" id="IPR029058">
    <property type="entry name" value="AB_hydrolase_fold"/>
</dbReference>
<evidence type="ECO:0000256" key="4">
    <source>
        <dbReference type="ARBA" id="ARBA00007920"/>
    </source>
</evidence>
<keyword evidence="5" id="KW-0256">Endoplasmic reticulum</keyword>
<comment type="subcellular location">
    <subcellularLocation>
        <location evidence="2">Endoplasmic reticulum</location>
    </subcellularLocation>
    <subcellularLocation>
        <location evidence="3">Membrane</location>
    </subcellularLocation>
    <subcellularLocation>
        <location evidence="1">Mitochondrion</location>
    </subcellularLocation>
</comment>
<dbReference type="PANTHER" id="PTHR48182">
    <property type="entry name" value="PROTEIN SERAC1"/>
    <property type="match status" value="1"/>
</dbReference>
<dbReference type="PANTHER" id="PTHR48182:SF2">
    <property type="entry name" value="PROTEIN SERAC1"/>
    <property type="match status" value="1"/>
</dbReference>
<name>A0AAE0DQE5_9LECA</name>
<dbReference type="SUPFAM" id="SSF53474">
    <property type="entry name" value="alpha/beta-Hydrolases"/>
    <property type="match status" value="1"/>
</dbReference>
<comment type="caution">
    <text evidence="10">The sequence shown here is derived from an EMBL/GenBank/DDBJ whole genome shotgun (WGS) entry which is preliminary data.</text>
</comment>
<evidence type="ECO:0000259" key="9">
    <source>
        <dbReference type="Pfam" id="PF05057"/>
    </source>
</evidence>
<keyword evidence="11" id="KW-1185">Reference proteome</keyword>
<feature type="region of interest" description="Disordered" evidence="8">
    <location>
        <begin position="1"/>
        <end position="29"/>
    </location>
</feature>
<accession>A0AAE0DQE5</accession>